<comment type="caution">
    <text evidence="1">The sequence shown here is derived from an EMBL/GenBank/DDBJ whole genome shotgun (WGS) entry which is preliminary data.</text>
</comment>
<evidence type="ECO:0000313" key="1">
    <source>
        <dbReference type="EMBL" id="RZF36384.1"/>
    </source>
</evidence>
<proteinExistence type="predicted"/>
<dbReference type="AlphaFoldDB" id="A0A482WS59"/>
<keyword evidence="2" id="KW-1185">Reference proteome</keyword>
<protein>
    <submittedName>
        <fullName evidence="1">Uncharacterized protein</fullName>
    </submittedName>
</protein>
<accession>A0A482WS59</accession>
<sequence length="85" mass="9377">MCIIPLATAVRPCQIGKGHEREGRMRVSCVRRVSRLGSDRVGAKAALSQLAQWSADISDLRRVVAGVGMTLQWKGVEEEPWSRTT</sequence>
<name>A0A482WS59_LAOST</name>
<organism evidence="1 2">
    <name type="scientific">Laodelphax striatellus</name>
    <name type="common">Small brown planthopper</name>
    <name type="synonym">Delphax striatella</name>
    <dbReference type="NCBI Taxonomy" id="195883"/>
    <lineage>
        <taxon>Eukaryota</taxon>
        <taxon>Metazoa</taxon>
        <taxon>Ecdysozoa</taxon>
        <taxon>Arthropoda</taxon>
        <taxon>Hexapoda</taxon>
        <taxon>Insecta</taxon>
        <taxon>Pterygota</taxon>
        <taxon>Neoptera</taxon>
        <taxon>Paraneoptera</taxon>
        <taxon>Hemiptera</taxon>
        <taxon>Auchenorrhyncha</taxon>
        <taxon>Fulgoroidea</taxon>
        <taxon>Delphacidae</taxon>
        <taxon>Criomorphinae</taxon>
        <taxon>Laodelphax</taxon>
    </lineage>
</organism>
<gene>
    <name evidence="1" type="ORF">LSTR_LSTR002980</name>
</gene>
<dbReference type="Proteomes" id="UP000291343">
    <property type="component" value="Unassembled WGS sequence"/>
</dbReference>
<evidence type="ECO:0000313" key="2">
    <source>
        <dbReference type="Proteomes" id="UP000291343"/>
    </source>
</evidence>
<dbReference type="InParanoid" id="A0A482WS59"/>
<dbReference type="EMBL" id="QKKF02026461">
    <property type="protein sequence ID" value="RZF36384.1"/>
    <property type="molecule type" value="Genomic_DNA"/>
</dbReference>
<reference evidence="1 2" key="1">
    <citation type="journal article" date="2017" name="Gigascience">
        <title>Genome sequence of the small brown planthopper, Laodelphax striatellus.</title>
        <authorList>
            <person name="Zhu J."/>
            <person name="Jiang F."/>
            <person name="Wang X."/>
            <person name="Yang P."/>
            <person name="Bao Y."/>
            <person name="Zhao W."/>
            <person name="Wang W."/>
            <person name="Lu H."/>
            <person name="Wang Q."/>
            <person name="Cui N."/>
            <person name="Li J."/>
            <person name="Chen X."/>
            <person name="Luo L."/>
            <person name="Yu J."/>
            <person name="Kang L."/>
            <person name="Cui F."/>
        </authorList>
    </citation>
    <scope>NUCLEOTIDE SEQUENCE [LARGE SCALE GENOMIC DNA]</scope>
    <source>
        <strain evidence="1">Lst14</strain>
    </source>
</reference>